<organism evidence="4 5">
    <name type="scientific">Microcaecilia unicolor</name>
    <dbReference type="NCBI Taxonomy" id="1415580"/>
    <lineage>
        <taxon>Eukaryota</taxon>
        <taxon>Metazoa</taxon>
        <taxon>Chordata</taxon>
        <taxon>Craniata</taxon>
        <taxon>Vertebrata</taxon>
        <taxon>Euteleostomi</taxon>
        <taxon>Amphibia</taxon>
        <taxon>Gymnophiona</taxon>
        <taxon>Siphonopidae</taxon>
        <taxon>Microcaecilia</taxon>
    </lineage>
</organism>
<dbReference type="GeneID" id="115457720"/>
<dbReference type="InParanoid" id="A0A6P7WYZ4"/>
<dbReference type="GO" id="GO:0005886">
    <property type="term" value="C:plasma membrane"/>
    <property type="evidence" value="ECO:0007669"/>
    <property type="project" value="TreeGrafter"/>
</dbReference>
<dbReference type="AlphaFoldDB" id="A0A6P7WYZ4"/>
<feature type="region of interest" description="Disordered" evidence="3">
    <location>
        <begin position="1"/>
        <end position="47"/>
    </location>
</feature>
<evidence type="ECO:0000256" key="3">
    <source>
        <dbReference type="SAM" id="MobiDB-lite"/>
    </source>
</evidence>
<dbReference type="RefSeq" id="XP_030043144.1">
    <property type="nucleotide sequence ID" value="XM_030187284.1"/>
</dbReference>
<keyword evidence="2" id="KW-0564">Palmitate</keyword>
<protein>
    <recommendedName>
        <fullName evidence="2">Phospholipid scramblase</fullName>
    </recommendedName>
</protein>
<name>A0A6P7WYZ4_9AMPH</name>
<evidence type="ECO:0000313" key="4">
    <source>
        <dbReference type="Proteomes" id="UP000515156"/>
    </source>
</evidence>
<dbReference type="Proteomes" id="UP000515156">
    <property type="component" value="Chromosome 14"/>
</dbReference>
<reference evidence="5" key="1">
    <citation type="submission" date="2025-08" db="UniProtKB">
        <authorList>
            <consortium name="RefSeq"/>
        </authorList>
    </citation>
    <scope>IDENTIFICATION</scope>
</reference>
<keyword evidence="2" id="KW-0106">Calcium</keyword>
<comment type="similarity">
    <text evidence="1 2">Belongs to the phospholipid scramblase family.</text>
</comment>
<accession>A0A6P7WYZ4</accession>
<sequence length="260" mass="29447">MSSPDVPFIHPKAFEEQPPNYQFLGPDQPTAPPHQEQPQAYPDSDPKGMVPYVAQIPGVPPGLEYLMQINQITIQQKYFTTQIGNTYEFLNTMGQRIFLGKQDANCCGPQFSVKIMDNSNTEVIDLLQPCKCTCTDEVEVHSPPGTIIGYATLNWHVHVTSLSISNASKETVLLVIGPSFRTNIFGDVNFEVKSKDETQTVGQITRDNERFVVQFPLDLDVKMKVVLLGAALFLDNEVQLKRQRMLNRNRHHHHHRNNLH</sequence>
<evidence type="ECO:0000313" key="5">
    <source>
        <dbReference type="RefSeq" id="XP_030043144.1"/>
    </source>
</evidence>
<gene>
    <name evidence="5" type="primary">LOC115457720</name>
</gene>
<dbReference type="OrthoDB" id="191150at2759"/>
<dbReference type="GO" id="GO:0017128">
    <property type="term" value="F:phospholipid scramblase activity"/>
    <property type="evidence" value="ECO:0007669"/>
    <property type="project" value="InterPro"/>
</dbReference>
<comment type="function">
    <text evidence="2">May mediate accelerated ATP-independent bidirectional transbilayer migration of phospholipids upon binding calcium ions that results in a loss of phospholipid asymmetry in the plasma membrane.</text>
</comment>
<evidence type="ECO:0000256" key="1">
    <source>
        <dbReference type="ARBA" id="ARBA00005350"/>
    </source>
</evidence>
<dbReference type="InterPro" id="IPR005552">
    <property type="entry name" value="Scramblase"/>
</dbReference>
<dbReference type="KEGG" id="muo:115457720"/>
<dbReference type="PANTHER" id="PTHR23248">
    <property type="entry name" value="PHOSPHOLIPID SCRAMBLASE-RELATED"/>
    <property type="match status" value="1"/>
</dbReference>
<keyword evidence="2" id="KW-0449">Lipoprotein</keyword>
<evidence type="ECO:0000256" key="2">
    <source>
        <dbReference type="RuleBase" id="RU363116"/>
    </source>
</evidence>
<comment type="cofactor">
    <cofactor evidence="2">
        <name>Ca(2+)</name>
        <dbReference type="ChEBI" id="CHEBI:29108"/>
    </cofactor>
</comment>
<keyword evidence="4" id="KW-1185">Reference proteome</keyword>
<dbReference type="PANTHER" id="PTHR23248:SF70">
    <property type="entry name" value="PHOSPHOLIPID SCRAMBLASE"/>
    <property type="match status" value="1"/>
</dbReference>
<proteinExistence type="inferred from homology"/>
<dbReference type="Pfam" id="PF03803">
    <property type="entry name" value="Scramblase"/>
    <property type="match status" value="1"/>
</dbReference>